<proteinExistence type="predicted"/>
<evidence type="ECO:0000313" key="3">
    <source>
        <dbReference type="Proteomes" id="UP000199113"/>
    </source>
</evidence>
<accession>A0A1I0VTA6</accession>
<gene>
    <name evidence="1" type="ORF">CXG46_18610</name>
    <name evidence="2" type="ORF">SAMN05192575_101441</name>
</gene>
<evidence type="ECO:0000313" key="2">
    <source>
        <dbReference type="EMBL" id="SFA79522.1"/>
    </source>
</evidence>
<protein>
    <submittedName>
        <fullName evidence="2">Uncharacterized protein</fullName>
    </submittedName>
</protein>
<name>A0A1I0VTA6_9ACTN</name>
<evidence type="ECO:0000313" key="1">
    <source>
        <dbReference type="EMBL" id="PKH37461.1"/>
    </source>
</evidence>
<dbReference type="Proteomes" id="UP000199113">
    <property type="component" value="Unassembled WGS sequence"/>
</dbReference>
<organism evidence="2 3">
    <name type="scientific">Nocardioides alpinus</name>
    <dbReference type="NCBI Taxonomy" id="748909"/>
    <lineage>
        <taxon>Bacteria</taxon>
        <taxon>Bacillati</taxon>
        <taxon>Actinomycetota</taxon>
        <taxon>Actinomycetes</taxon>
        <taxon>Propionibacteriales</taxon>
        <taxon>Nocardioidaceae</taxon>
        <taxon>Nocardioides</taxon>
    </lineage>
</organism>
<reference evidence="2" key="1">
    <citation type="submission" date="2016-10" db="EMBL/GenBank/DDBJ databases">
        <authorList>
            <person name="de Groot N.N."/>
        </authorList>
    </citation>
    <scope>NUCLEOTIDE SEQUENCE [LARGE SCALE GENOMIC DNA]</scope>
    <source>
        <strain evidence="2">CGMCC 1.10697</strain>
    </source>
</reference>
<dbReference type="Proteomes" id="UP000233565">
    <property type="component" value="Unassembled WGS sequence"/>
</dbReference>
<dbReference type="EMBL" id="PJBV01000035">
    <property type="protein sequence ID" value="PKH37461.1"/>
    <property type="molecule type" value="Genomic_DNA"/>
</dbReference>
<keyword evidence="4" id="KW-1185">Reference proteome</keyword>
<reference evidence="1 4" key="2">
    <citation type="submission" date="2017-12" db="EMBL/GenBank/DDBJ databases">
        <title>Pharmacopeia of the Arctic Ocean.</title>
        <authorList>
            <person name="Collins E."/>
            <person name="Ducluzeau A.-L."/>
        </authorList>
    </citation>
    <scope>NUCLEOTIDE SEQUENCE [LARGE SCALE GENOMIC DNA]</scope>
    <source>
        <strain evidence="1 4">DSM 23325</strain>
    </source>
</reference>
<dbReference type="AlphaFoldDB" id="A0A1I0VTA6"/>
<dbReference type="EMBL" id="FOKC01000001">
    <property type="protein sequence ID" value="SFA79522.1"/>
    <property type="molecule type" value="Genomic_DNA"/>
</dbReference>
<sequence length="112" mass="12238">MLTYPVSTGWSDRARASKTECTGPDTGVRTNVMYTVSTIVEKWHTPDEWTGTTKRCWGASRVRPGPQGLRFMSAGTPVPYLLHDELTGADDYAIPCGEALKLFTINATTLVG</sequence>
<evidence type="ECO:0000313" key="4">
    <source>
        <dbReference type="Proteomes" id="UP000233565"/>
    </source>
</evidence>